<evidence type="ECO:0000256" key="5">
    <source>
        <dbReference type="ARBA" id="ARBA00022801"/>
    </source>
</evidence>
<dbReference type="PANTHER" id="PTHR32472">
    <property type="entry name" value="DNA REPAIR PROTEIN RADA"/>
    <property type="match status" value="1"/>
</dbReference>
<keyword evidence="6 13" id="KW-0862">Zinc</keyword>
<keyword evidence="5" id="KW-0378">Hydrolase</keyword>
<keyword evidence="10 11" id="KW-0234">DNA repair</keyword>
<comment type="domain">
    <text evidence="11">The middle region has homology to RecA with ATPase motifs including the RadA KNRFG motif, while the C-terminus is homologous to Lon protease.</text>
</comment>
<keyword evidence="16" id="KW-1185">Reference proteome</keyword>
<evidence type="ECO:0000256" key="1">
    <source>
        <dbReference type="ARBA" id="ARBA00022723"/>
    </source>
</evidence>
<dbReference type="HAMAP" id="MF_01498">
    <property type="entry name" value="RadA_bact"/>
    <property type="match status" value="1"/>
</dbReference>
<dbReference type="Pfam" id="PF13541">
    <property type="entry name" value="ChlI"/>
    <property type="match status" value="1"/>
</dbReference>
<accession>A0ABW5XJ07</accession>
<dbReference type="PANTHER" id="PTHR32472:SF10">
    <property type="entry name" value="DNA REPAIR PROTEIN RADA-LIKE PROTEIN"/>
    <property type="match status" value="1"/>
</dbReference>
<dbReference type="Pfam" id="PF06745">
    <property type="entry name" value="ATPase"/>
    <property type="match status" value="1"/>
</dbReference>
<dbReference type="Gene3D" id="3.40.50.300">
    <property type="entry name" value="P-loop containing nucleotide triphosphate hydrolases"/>
    <property type="match status" value="1"/>
</dbReference>
<name>A0ABW5XJ07_9SPHI</name>
<evidence type="ECO:0000256" key="2">
    <source>
        <dbReference type="ARBA" id="ARBA00022741"/>
    </source>
</evidence>
<feature type="domain" description="RecA family profile 1" evidence="14">
    <location>
        <begin position="72"/>
        <end position="236"/>
    </location>
</feature>
<dbReference type="SUPFAM" id="SSF54211">
    <property type="entry name" value="Ribosomal protein S5 domain 2-like"/>
    <property type="match status" value="1"/>
</dbReference>
<evidence type="ECO:0000256" key="9">
    <source>
        <dbReference type="ARBA" id="ARBA00023125"/>
    </source>
</evidence>
<dbReference type="SMART" id="SM00382">
    <property type="entry name" value="AAA"/>
    <property type="match status" value="1"/>
</dbReference>
<feature type="region of interest" description="Lon-protease-like" evidence="11">
    <location>
        <begin position="372"/>
        <end position="483"/>
    </location>
</feature>
<dbReference type="InterPro" id="IPR041166">
    <property type="entry name" value="Rubredoxin_2"/>
</dbReference>
<dbReference type="InterPro" id="IPR020568">
    <property type="entry name" value="Ribosomal_Su5_D2-typ_SF"/>
</dbReference>
<dbReference type="Gene3D" id="3.30.230.10">
    <property type="match status" value="1"/>
</dbReference>
<evidence type="ECO:0000256" key="7">
    <source>
        <dbReference type="ARBA" id="ARBA00022840"/>
    </source>
</evidence>
<dbReference type="EMBL" id="JBHUON010000002">
    <property type="protein sequence ID" value="MFD2863694.1"/>
    <property type="molecule type" value="Genomic_DNA"/>
</dbReference>
<evidence type="ECO:0000313" key="15">
    <source>
        <dbReference type="EMBL" id="MFD2863694.1"/>
    </source>
</evidence>
<keyword evidence="8 11" id="KW-0346">Stress response</keyword>
<dbReference type="InterPro" id="IPR004504">
    <property type="entry name" value="DNA_repair_RadA"/>
</dbReference>
<dbReference type="NCBIfam" id="TIGR00416">
    <property type="entry name" value="sms"/>
    <property type="match status" value="1"/>
</dbReference>
<evidence type="ECO:0000256" key="13">
    <source>
        <dbReference type="RuleBase" id="RU003555"/>
    </source>
</evidence>
<dbReference type="InterPro" id="IPR003593">
    <property type="entry name" value="AAA+_ATPase"/>
</dbReference>
<evidence type="ECO:0000256" key="12">
    <source>
        <dbReference type="NCBIfam" id="TIGR00416"/>
    </source>
</evidence>
<comment type="function">
    <text evidence="13">DNA-dependent ATPase involved in processing of recombination intermediates, plays a role in repairing DNA breaks. Stimulates the branch migration of RecA-mediated strand transfer reactions, allowing the 3' invading strand to extend heteroduplex DNA faster. Binds ssDNA in the presence of ADP but not other nucleotides, has ATPase activity that is stimulated by ssDNA and various branched DNA structures, but inhibited by SSB. Does not have RecA's homology-searching function.</text>
</comment>
<comment type="function">
    <text evidence="11">Plays a role in repairing double-strand DNA breaks, probably involving stabilizing or processing branched DNA or blocked replication forks.</text>
</comment>
<evidence type="ECO:0000256" key="11">
    <source>
        <dbReference type="HAMAP-Rule" id="MF_01498"/>
    </source>
</evidence>
<evidence type="ECO:0000256" key="3">
    <source>
        <dbReference type="ARBA" id="ARBA00022763"/>
    </source>
</evidence>
<dbReference type="Pfam" id="PF18073">
    <property type="entry name" value="Zn_ribbon_LapB"/>
    <property type="match status" value="1"/>
</dbReference>
<evidence type="ECO:0000256" key="6">
    <source>
        <dbReference type="ARBA" id="ARBA00022833"/>
    </source>
</evidence>
<feature type="short sequence motif" description="RadA KNRFG motif" evidence="11">
    <location>
        <begin position="273"/>
        <end position="277"/>
    </location>
</feature>
<keyword evidence="2 11" id="KW-0547">Nucleotide-binding</keyword>
<evidence type="ECO:0000256" key="8">
    <source>
        <dbReference type="ARBA" id="ARBA00023016"/>
    </source>
</evidence>
<evidence type="ECO:0000256" key="10">
    <source>
        <dbReference type="ARBA" id="ARBA00023204"/>
    </source>
</evidence>
<evidence type="ECO:0000259" key="14">
    <source>
        <dbReference type="PROSITE" id="PS50162"/>
    </source>
</evidence>
<organism evidence="15 16">
    <name type="scientific">Mucilaginibacter antarcticus</name>
    <dbReference type="NCBI Taxonomy" id="1855725"/>
    <lineage>
        <taxon>Bacteria</taxon>
        <taxon>Pseudomonadati</taxon>
        <taxon>Bacteroidota</taxon>
        <taxon>Sphingobacteriia</taxon>
        <taxon>Sphingobacteriales</taxon>
        <taxon>Sphingobacteriaceae</taxon>
        <taxon>Mucilaginibacter</taxon>
    </lineage>
</organism>
<dbReference type="InterPro" id="IPR027417">
    <property type="entry name" value="P-loop_NTPase"/>
</dbReference>
<evidence type="ECO:0000256" key="4">
    <source>
        <dbReference type="ARBA" id="ARBA00022771"/>
    </source>
</evidence>
<keyword evidence="1 11" id="KW-0479">Metal-binding</keyword>
<dbReference type="PROSITE" id="PS50162">
    <property type="entry name" value="RECA_2"/>
    <property type="match status" value="1"/>
</dbReference>
<dbReference type="CDD" id="cd01121">
    <property type="entry name" value="RadA_SMS_N"/>
    <property type="match status" value="1"/>
</dbReference>
<dbReference type="RefSeq" id="WP_377123466.1">
    <property type="nucleotide sequence ID" value="NZ_JBHUON010000002.1"/>
</dbReference>
<reference evidence="16" key="1">
    <citation type="journal article" date="2019" name="Int. J. Syst. Evol. Microbiol.">
        <title>The Global Catalogue of Microorganisms (GCM) 10K type strain sequencing project: providing services to taxonomists for standard genome sequencing and annotation.</title>
        <authorList>
            <consortium name="The Broad Institute Genomics Platform"/>
            <consortium name="The Broad Institute Genome Sequencing Center for Infectious Disease"/>
            <person name="Wu L."/>
            <person name="Ma J."/>
        </authorList>
    </citation>
    <scope>NUCLEOTIDE SEQUENCE [LARGE SCALE GENOMIC DNA]</scope>
    <source>
        <strain evidence="16">KCTC 52232</strain>
    </source>
</reference>
<proteinExistence type="inferred from homology"/>
<gene>
    <name evidence="11 15" type="primary">radA</name>
    <name evidence="15" type="ORF">ACFSYC_03245</name>
</gene>
<keyword evidence="7 11" id="KW-0067">ATP-binding</keyword>
<protein>
    <recommendedName>
        <fullName evidence="11 12">DNA repair protein RadA</fullName>
    </recommendedName>
</protein>
<keyword evidence="9 11" id="KW-0238">DNA-binding</keyword>
<dbReference type="InterPro" id="IPR014774">
    <property type="entry name" value="KaiC-like_dom"/>
</dbReference>
<feature type="binding site" evidence="11">
    <location>
        <begin position="101"/>
        <end position="108"/>
    </location>
    <ligand>
        <name>ATP</name>
        <dbReference type="ChEBI" id="CHEBI:30616"/>
    </ligand>
</feature>
<sequence length="483" mass="53275">MAKSKIAYFCQSCGFESAKWLGKCPSCQQWNTFVEEVIEKDAKAVPAWKVSTSTTQQRANKPVEVSNITFTEEERLLTPDKEFNRVLGGGIVPGSLVLIGGEPGIGKSTLMLQLALNMPNLKVLYISGEESEKQIKMRAERLSDLKPQGVKSEIKNSTSDIKQGACYILTETSTQNIFKQIEELEPDLVVVDSIQTLHSSHIDSTPGSVSQVRECTAELLRFAKESATPVFLIGHITKDGMIAGPKILEHMVDTVLQFEGDRHHVYRILRTVKNRFGSSSELGIYEMLGEGLREVSNPSEILLSQRDEPLSGITISATLEGMRPMLIETQALVSTSVYGTPQRNANGFDAKRMSMLLAVLEKRCGFKLGAQDVFLNITGGIKVEDPAIDLGLAAAIISSYQNIPIPTKTCFAGEIGLSGEIRAVNRVEQRIAEAQKLGFEQIYISKYNMPSAAQAKKRMDLSRYTIEIKMVANIEDVFELLFG</sequence>
<dbReference type="SUPFAM" id="SSF52540">
    <property type="entry name" value="P-loop containing nucleoside triphosphate hydrolases"/>
    <property type="match status" value="1"/>
</dbReference>
<keyword evidence="4 13" id="KW-0863">Zinc-finger</keyword>
<evidence type="ECO:0000313" key="16">
    <source>
        <dbReference type="Proteomes" id="UP001597601"/>
    </source>
</evidence>
<dbReference type="InterPro" id="IPR014721">
    <property type="entry name" value="Ribsml_uS5_D2-typ_fold_subgr"/>
</dbReference>
<dbReference type="Proteomes" id="UP001597601">
    <property type="component" value="Unassembled WGS sequence"/>
</dbReference>
<comment type="caution">
    <text evidence="15">The sequence shown here is derived from an EMBL/GenBank/DDBJ whole genome shotgun (WGS) entry which is preliminary data.</text>
</comment>
<keyword evidence="3 11" id="KW-0227">DNA damage</keyword>
<dbReference type="InterPro" id="IPR020588">
    <property type="entry name" value="RecA_ATP-bd"/>
</dbReference>
<comment type="similarity">
    <text evidence="11 13">Belongs to the RecA family. RadA subfamily.</text>
</comment>
<dbReference type="PRINTS" id="PR01874">
    <property type="entry name" value="DNAREPAIRADA"/>
</dbReference>